<gene>
    <name evidence="7" type="primary">LOC123399141</name>
</gene>
<evidence type="ECO:0000256" key="1">
    <source>
        <dbReference type="ARBA" id="ARBA00004613"/>
    </source>
</evidence>
<protein>
    <submittedName>
        <fullName evidence="6">Predicted protein</fullName>
    </submittedName>
</protein>
<dbReference type="PROSITE" id="PS50843">
    <property type="entry name" value="EXPANSIN_CBD"/>
    <property type="match status" value="1"/>
</dbReference>
<evidence type="ECO:0000256" key="3">
    <source>
        <dbReference type="ARBA" id="ARBA00022525"/>
    </source>
</evidence>
<organism evidence="6">
    <name type="scientific">Hordeum vulgare subsp. vulgare</name>
    <name type="common">Domesticated barley</name>
    <dbReference type="NCBI Taxonomy" id="112509"/>
    <lineage>
        <taxon>Eukaryota</taxon>
        <taxon>Viridiplantae</taxon>
        <taxon>Streptophyta</taxon>
        <taxon>Embryophyta</taxon>
        <taxon>Tracheophyta</taxon>
        <taxon>Spermatophyta</taxon>
        <taxon>Magnoliopsida</taxon>
        <taxon>Liliopsida</taxon>
        <taxon>Poales</taxon>
        <taxon>Poaceae</taxon>
        <taxon>BOP clade</taxon>
        <taxon>Pooideae</taxon>
        <taxon>Triticodae</taxon>
        <taxon>Triticeae</taxon>
        <taxon>Hordeinae</taxon>
        <taxon>Hordeum</taxon>
    </lineage>
</organism>
<comment type="subcellular location">
    <subcellularLocation>
        <location evidence="1">Secreted</location>
    </subcellularLocation>
</comment>
<evidence type="ECO:0000313" key="7">
    <source>
        <dbReference type="EnsemblPlants" id="HORVU.MOREX.r3.5HG0419910.1.CDS1"/>
    </source>
</evidence>
<reference evidence="8" key="2">
    <citation type="journal article" date="2012" name="Nature">
        <title>A physical, genetic and functional sequence assembly of the barley genome.</title>
        <authorList>
            <consortium name="The International Barley Genome Sequencing Consortium"/>
            <person name="Mayer K.F."/>
            <person name="Waugh R."/>
            <person name="Brown J.W."/>
            <person name="Schulman A."/>
            <person name="Langridge P."/>
            <person name="Platzer M."/>
            <person name="Fincher G.B."/>
            <person name="Muehlbauer G.J."/>
            <person name="Sato K."/>
            <person name="Close T.J."/>
            <person name="Wise R.P."/>
            <person name="Stein N."/>
        </authorList>
    </citation>
    <scope>NUCLEOTIDE SEQUENCE [LARGE SCALE GENOMIC DNA]</scope>
    <source>
        <strain evidence="8">cv. Morex</strain>
    </source>
</reference>
<dbReference type="Allergome" id="1321">
    <property type="allergen name" value="Hor v 2"/>
</dbReference>
<dbReference type="KEGG" id="hvg:123399139"/>
<feature type="signal peptide" evidence="4">
    <location>
        <begin position="1"/>
        <end position="22"/>
    </location>
</feature>
<dbReference type="AlphaFoldDB" id="F2EE37"/>
<evidence type="ECO:0000259" key="5">
    <source>
        <dbReference type="PROSITE" id="PS50843"/>
    </source>
</evidence>
<proteinExistence type="evidence at transcript level"/>
<dbReference type="Gramene" id="HORVU.MOREX.r2.5HG0349400.1">
    <property type="protein sequence ID" value="HORVU.MOREX.r2.5HG0349400.1.CDS.1"/>
    <property type="gene ID" value="HORVU.MOREX.r2.5HG0349400"/>
</dbReference>
<reference evidence="7" key="4">
    <citation type="submission" date="2022-01" db="UniProtKB">
        <authorList>
            <consortium name="EnsemblPlants"/>
        </authorList>
    </citation>
    <scope>IDENTIFICATION</scope>
    <source>
        <strain evidence="7">subsp. vulgare</strain>
    </source>
</reference>
<dbReference type="InterPro" id="IPR036749">
    <property type="entry name" value="Expansin_CBD_sf"/>
</dbReference>
<reference evidence="6" key="1">
    <citation type="journal article" date="2011" name="Plant Physiol.">
        <title>Comprehensive sequence analysis of 24,783 barley full-length cDNAs derived from 12 clone libraries.</title>
        <authorList>
            <person name="Matsumoto T."/>
            <person name="Tanaka T."/>
            <person name="Sakai H."/>
            <person name="Amano N."/>
            <person name="Kanamori H."/>
            <person name="Kurita K."/>
            <person name="Kikuta A."/>
            <person name="Kamiya K."/>
            <person name="Yamamoto M."/>
            <person name="Ikawa H."/>
            <person name="Fujii N."/>
            <person name="Hori K."/>
            <person name="Itoh T."/>
            <person name="Sato K."/>
        </authorList>
    </citation>
    <scope>NUCLEOTIDE SEQUENCE</scope>
    <source>
        <tissue evidence="6">Flower</tissue>
    </source>
</reference>
<dbReference type="EMBL" id="AK374413">
    <property type="protein sequence ID" value="BAK05609.1"/>
    <property type="molecule type" value="mRNA"/>
</dbReference>
<dbReference type="SUPFAM" id="SSF49590">
    <property type="entry name" value="PHL pollen allergen"/>
    <property type="match status" value="1"/>
</dbReference>
<evidence type="ECO:0000313" key="6">
    <source>
        <dbReference type="EMBL" id="BAK05609.1"/>
    </source>
</evidence>
<keyword evidence="3" id="KW-0964">Secreted</keyword>
<dbReference type="Gramene" id="HORVU.MOREX.r3.5HG0419910.1">
    <property type="protein sequence ID" value="HORVU.MOREX.r3.5HG0419910.1.CDS1"/>
    <property type="gene ID" value="HORVU.MOREX.r3.5HG0419910"/>
</dbReference>
<dbReference type="InterPro" id="IPR005453">
    <property type="entry name" value="Allergen_Lolp2"/>
</dbReference>
<dbReference type="Gene3D" id="2.60.40.760">
    <property type="entry name" value="Expansin, cellulose-binding-like domain"/>
    <property type="match status" value="1"/>
</dbReference>
<feature type="domain" description="Expansin-like CBD" evidence="5">
    <location>
        <begin position="38"/>
        <end position="117"/>
    </location>
</feature>
<dbReference type="EnsemblPlants" id="HORVU.MOREX.r3.5HG0419910.1">
    <property type="protein sequence ID" value="HORVU.MOREX.r3.5HG0419910.1.CDS1"/>
    <property type="gene ID" value="HORVU.MOREX.r3.5HG0419910"/>
</dbReference>
<keyword evidence="4" id="KW-0732">Signal</keyword>
<keyword evidence="8" id="KW-1185">Reference proteome</keyword>
<dbReference type="InterPro" id="IPR007117">
    <property type="entry name" value="Expansin_CBD"/>
</dbReference>
<dbReference type="OrthoDB" id="645713at2759"/>
<dbReference type="PANTHER" id="PTHR31692:SF13">
    <property type="entry name" value="OS04G0328900 PROTEIN"/>
    <property type="match status" value="1"/>
</dbReference>
<dbReference type="SMR" id="F2EE37"/>
<accession>F2EE37</accession>
<dbReference type="Proteomes" id="UP000011116">
    <property type="component" value="Chromosome 5H"/>
</dbReference>
<dbReference type="KEGG" id="hvg:123399141"/>
<dbReference type="RefSeq" id="XP_044949499.1">
    <property type="nucleotide sequence ID" value="XM_045093564.1"/>
</dbReference>
<comment type="similarity">
    <text evidence="2">Belongs to the expansin family. Expansin B subfamily.</text>
</comment>
<dbReference type="GO" id="GO:0005576">
    <property type="term" value="C:extracellular region"/>
    <property type="evidence" value="ECO:0007669"/>
    <property type="project" value="UniProtKB-SubCell"/>
</dbReference>
<name>F2EE37_HORVV</name>
<dbReference type="Pfam" id="PF01357">
    <property type="entry name" value="Expansin_C"/>
    <property type="match status" value="1"/>
</dbReference>
<dbReference type="GeneID" id="123399141"/>
<reference evidence="7" key="3">
    <citation type="submission" date="2020-10" db="EMBL/GenBank/DDBJ databases">
        <authorList>
            <person name="Scholz U."/>
            <person name="Mascher M."/>
            <person name="Fiebig A."/>
        </authorList>
    </citation>
    <scope>NUCLEOTIDE SEQUENCE [LARGE SCALE GENOMIC DNA]</scope>
    <source>
        <strain evidence="7">cv. Morex</strain>
    </source>
</reference>
<evidence type="ECO:0000256" key="4">
    <source>
        <dbReference type="SAM" id="SignalP"/>
    </source>
</evidence>
<sequence length="120" mass="13333">MGSSRRMLAAAVVAALVAVAWCAVPPVSFTVEKGSEEKKLALQIKYDKEGDSMKEVEVKQGEEWLPLNKCANGVWEIKVDEPLKGPYSIRYETEKGQRNVFDDVVPAEYKIGTTYKPAEP</sequence>
<feature type="chain" id="PRO_5015090909" evidence="4">
    <location>
        <begin position="23"/>
        <end position="120"/>
    </location>
</feature>
<dbReference type="PRINTS" id="PR01637">
    <property type="entry name" value="LOLP2ALLERGN"/>
</dbReference>
<dbReference type="OMA" id="PFSFRYE"/>
<dbReference type="STRING" id="112509.F2EE37"/>
<evidence type="ECO:0000313" key="8">
    <source>
        <dbReference type="Proteomes" id="UP000011116"/>
    </source>
</evidence>
<dbReference type="PANTHER" id="PTHR31692">
    <property type="entry name" value="EXPANSIN-B3"/>
    <property type="match status" value="1"/>
</dbReference>
<evidence type="ECO:0000256" key="2">
    <source>
        <dbReference type="ARBA" id="ARBA00005650"/>
    </source>
</evidence>